<feature type="compositionally biased region" description="Low complexity" evidence="1">
    <location>
        <begin position="21"/>
        <end position="37"/>
    </location>
</feature>
<evidence type="ECO:0000313" key="2">
    <source>
        <dbReference type="EMBL" id="MED6249795.1"/>
    </source>
</evidence>
<keyword evidence="3" id="KW-1185">Reference proteome</keyword>
<organism evidence="2 3">
    <name type="scientific">Ataeniobius toweri</name>
    <dbReference type="NCBI Taxonomy" id="208326"/>
    <lineage>
        <taxon>Eukaryota</taxon>
        <taxon>Metazoa</taxon>
        <taxon>Chordata</taxon>
        <taxon>Craniata</taxon>
        <taxon>Vertebrata</taxon>
        <taxon>Euteleostomi</taxon>
        <taxon>Actinopterygii</taxon>
        <taxon>Neopterygii</taxon>
        <taxon>Teleostei</taxon>
        <taxon>Neoteleostei</taxon>
        <taxon>Acanthomorphata</taxon>
        <taxon>Ovalentaria</taxon>
        <taxon>Atherinomorphae</taxon>
        <taxon>Cyprinodontiformes</taxon>
        <taxon>Goodeidae</taxon>
        <taxon>Ataeniobius</taxon>
    </lineage>
</organism>
<proteinExistence type="predicted"/>
<comment type="caution">
    <text evidence="2">The sequence shown here is derived from an EMBL/GenBank/DDBJ whole genome shotgun (WGS) entry which is preliminary data.</text>
</comment>
<dbReference type="EMBL" id="JAHUTI010053321">
    <property type="protein sequence ID" value="MED6249795.1"/>
    <property type="molecule type" value="Genomic_DNA"/>
</dbReference>
<dbReference type="Proteomes" id="UP001345963">
    <property type="component" value="Unassembled WGS sequence"/>
</dbReference>
<protein>
    <submittedName>
        <fullName evidence="2">Uncharacterized protein</fullName>
    </submittedName>
</protein>
<sequence>MSTAGTAAAVFPTPSSATALSPRLAAAPSTPSSLAPAQGSVATPDKLEERLRFFAGQIMSFRRISFCHPSLQLKDKLREMEQEYETAVRQFYCSPPSSASDSQRGAAVQPMPCL</sequence>
<gene>
    <name evidence="2" type="ORF">ATANTOWER_019755</name>
</gene>
<accession>A0ABU7BJK4</accession>
<reference evidence="2 3" key="1">
    <citation type="submission" date="2021-07" db="EMBL/GenBank/DDBJ databases">
        <authorList>
            <person name="Palmer J.M."/>
        </authorList>
    </citation>
    <scope>NUCLEOTIDE SEQUENCE [LARGE SCALE GENOMIC DNA]</scope>
    <source>
        <strain evidence="2 3">AT_MEX2019</strain>
        <tissue evidence="2">Muscle</tissue>
    </source>
</reference>
<feature type="region of interest" description="Disordered" evidence="1">
    <location>
        <begin position="21"/>
        <end position="42"/>
    </location>
</feature>
<feature type="region of interest" description="Disordered" evidence="1">
    <location>
        <begin position="94"/>
        <end position="114"/>
    </location>
</feature>
<name>A0ABU7BJK4_9TELE</name>
<evidence type="ECO:0000256" key="1">
    <source>
        <dbReference type="SAM" id="MobiDB-lite"/>
    </source>
</evidence>
<evidence type="ECO:0000313" key="3">
    <source>
        <dbReference type="Proteomes" id="UP001345963"/>
    </source>
</evidence>